<comment type="caution">
    <text evidence="2">The sequence shown here is derived from an EMBL/GenBank/DDBJ whole genome shotgun (WGS) entry which is preliminary data.</text>
</comment>
<dbReference type="AlphaFoldDB" id="X0WW45"/>
<evidence type="ECO:0000313" key="2">
    <source>
        <dbReference type="EMBL" id="GAG28658.1"/>
    </source>
</evidence>
<dbReference type="InterPro" id="IPR045443">
    <property type="entry name" value="DUF6504"/>
</dbReference>
<dbReference type="Pfam" id="PF20114">
    <property type="entry name" value="DUF6504"/>
    <property type="match status" value="1"/>
</dbReference>
<name>X0WW45_9ZZZZ</name>
<feature type="domain" description="DUF6504" evidence="1">
    <location>
        <begin position="2"/>
        <end position="96"/>
    </location>
</feature>
<organism evidence="2">
    <name type="scientific">marine sediment metagenome</name>
    <dbReference type="NCBI Taxonomy" id="412755"/>
    <lineage>
        <taxon>unclassified sequences</taxon>
        <taxon>metagenomes</taxon>
        <taxon>ecological metagenomes</taxon>
    </lineage>
</organism>
<evidence type="ECO:0000259" key="1">
    <source>
        <dbReference type="Pfam" id="PF20114"/>
    </source>
</evidence>
<accession>X0WW45</accession>
<gene>
    <name evidence="2" type="ORF">S01H1_71482</name>
</gene>
<sequence>MTPQFFGREIKVTVSGEVKVPTSFRLDDREYVIADIIEAWPDYGFGRSPSRSRKWWQRHHRNYYRVRTTQGEVFEIYYDRGTKLSHPERKKWFLYRQL</sequence>
<proteinExistence type="predicted"/>
<reference evidence="2" key="1">
    <citation type="journal article" date="2014" name="Front. Microbiol.">
        <title>High frequency of phylogenetically diverse reductive dehalogenase-homologous genes in deep subseafloor sedimentary metagenomes.</title>
        <authorList>
            <person name="Kawai M."/>
            <person name="Futagami T."/>
            <person name="Toyoda A."/>
            <person name="Takaki Y."/>
            <person name="Nishi S."/>
            <person name="Hori S."/>
            <person name="Arai W."/>
            <person name="Tsubouchi T."/>
            <person name="Morono Y."/>
            <person name="Uchiyama I."/>
            <person name="Ito T."/>
            <person name="Fujiyama A."/>
            <person name="Inagaki F."/>
            <person name="Takami H."/>
        </authorList>
    </citation>
    <scope>NUCLEOTIDE SEQUENCE</scope>
    <source>
        <strain evidence="2">Expedition CK06-06</strain>
    </source>
</reference>
<dbReference type="EMBL" id="BARS01047600">
    <property type="protein sequence ID" value="GAG28658.1"/>
    <property type="molecule type" value="Genomic_DNA"/>
</dbReference>
<protein>
    <recommendedName>
        <fullName evidence="1">DUF6504 domain-containing protein</fullName>
    </recommendedName>
</protein>